<comment type="caution">
    <text evidence="2">The sequence shown here is derived from an EMBL/GenBank/DDBJ whole genome shotgun (WGS) entry which is preliminary data.</text>
</comment>
<evidence type="ECO:0000313" key="2">
    <source>
        <dbReference type="EMBL" id="KAG0574134.1"/>
    </source>
</evidence>
<dbReference type="EMBL" id="CM026426">
    <property type="protein sequence ID" value="KAG0574134.1"/>
    <property type="molecule type" value="Genomic_DNA"/>
</dbReference>
<keyword evidence="3" id="KW-1185">Reference proteome</keyword>
<reference evidence="2" key="1">
    <citation type="submission" date="2020-06" db="EMBL/GenBank/DDBJ databases">
        <title>WGS assembly of Ceratodon purpureus strain R40.</title>
        <authorList>
            <person name="Carey S.B."/>
            <person name="Jenkins J."/>
            <person name="Shu S."/>
            <person name="Lovell J.T."/>
            <person name="Sreedasyam A."/>
            <person name="Maumus F."/>
            <person name="Tiley G.P."/>
            <person name="Fernandez-Pozo N."/>
            <person name="Barry K."/>
            <person name="Chen C."/>
            <person name="Wang M."/>
            <person name="Lipzen A."/>
            <person name="Daum C."/>
            <person name="Saski C.A."/>
            <person name="Payton A.C."/>
            <person name="Mcbreen J.C."/>
            <person name="Conrad R.E."/>
            <person name="Kollar L.M."/>
            <person name="Olsson S."/>
            <person name="Huttunen S."/>
            <person name="Landis J.B."/>
            <person name="Wickett N.J."/>
            <person name="Johnson M.G."/>
            <person name="Rensing S.A."/>
            <person name="Grimwood J."/>
            <person name="Schmutz J."/>
            <person name="Mcdaniel S.F."/>
        </authorList>
    </citation>
    <scope>NUCLEOTIDE SEQUENCE</scope>
    <source>
        <strain evidence="2">R40</strain>
    </source>
</reference>
<name>A0A8T0HT57_CERPU</name>
<feature type="compositionally biased region" description="Pro residues" evidence="1">
    <location>
        <begin position="73"/>
        <end position="87"/>
    </location>
</feature>
<proteinExistence type="predicted"/>
<organism evidence="2 3">
    <name type="scientific">Ceratodon purpureus</name>
    <name type="common">Fire moss</name>
    <name type="synonym">Dicranum purpureum</name>
    <dbReference type="NCBI Taxonomy" id="3225"/>
    <lineage>
        <taxon>Eukaryota</taxon>
        <taxon>Viridiplantae</taxon>
        <taxon>Streptophyta</taxon>
        <taxon>Embryophyta</taxon>
        <taxon>Bryophyta</taxon>
        <taxon>Bryophytina</taxon>
        <taxon>Bryopsida</taxon>
        <taxon>Dicranidae</taxon>
        <taxon>Pseudoditrichales</taxon>
        <taxon>Ditrichaceae</taxon>
        <taxon>Ceratodon</taxon>
    </lineage>
</organism>
<accession>A0A8T0HT57</accession>
<dbReference type="Proteomes" id="UP000822688">
    <property type="component" value="Chromosome V"/>
</dbReference>
<evidence type="ECO:0000256" key="1">
    <source>
        <dbReference type="SAM" id="MobiDB-lite"/>
    </source>
</evidence>
<feature type="region of interest" description="Disordered" evidence="1">
    <location>
        <begin position="48"/>
        <end position="94"/>
    </location>
</feature>
<evidence type="ECO:0000313" key="3">
    <source>
        <dbReference type="Proteomes" id="UP000822688"/>
    </source>
</evidence>
<gene>
    <name evidence="2" type="ORF">KC19_VG236900</name>
</gene>
<dbReference type="AlphaFoldDB" id="A0A8T0HT57"/>
<protein>
    <submittedName>
        <fullName evidence="2">Uncharacterized protein</fullName>
    </submittedName>
</protein>
<sequence length="94" mass="10149">MGMATTSRTRARRSGVFVPFLKEGTAETVLRFVMFVWRQILSPSLLTSPPPGACPKHSSWSHHGAPSEAPPHYSEPPFLPSPLPPCAPSATPTI</sequence>